<dbReference type="Proteomes" id="UP000315724">
    <property type="component" value="Chromosome"/>
</dbReference>
<evidence type="ECO:0000313" key="2">
    <source>
        <dbReference type="Proteomes" id="UP000315724"/>
    </source>
</evidence>
<protein>
    <submittedName>
        <fullName evidence="1">Uncharacterized protein</fullName>
    </submittedName>
</protein>
<dbReference type="KEGG" id="tpol:Mal48_33820"/>
<name>A0A517QR69_9PLAN</name>
<sequence>MFENDDSSITEIQVTSSQGFLASLQKFHPGDSRFGCRQRKVEANNSCITATYQLYAAYHFLEKPQQL</sequence>
<proteinExistence type="predicted"/>
<gene>
    <name evidence="1" type="ORF">Mal48_33820</name>
</gene>
<dbReference type="AlphaFoldDB" id="A0A517QR69"/>
<keyword evidence="2" id="KW-1185">Reference proteome</keyword>
<accession>A0A517QR69</accession>
<reference evidence="1 2" key="1">
    <citation type="submission" date="2019-02" db="EMBL/GenBank/DDBJ databases">
        <title>Deep-cultivation of Planctomycetes and their phenomic and genomic characterization uncovers novel biology.</title>
        <authorList>
            <person name="Wiegand S."/>
            <person name="Jogler M."/>
            <person name="Boedeker C."/>
            <person name="Pinto D."/>
            <person name="Vollmers J."/>
            <person name="Rivas-Marin E."/>
            <person name="Kohn T."/>
            <person name="Peeters S.H."/>
            <person name="Heuer A."/>
            <person name="Rast P."/>
            <person name="Oberbeckmann S."/>
            <person name="Bunk B."/>
            <person name="Jeske O."/>
            <person name="Meyerdierks A."/>
            <person name="Storesund J.E."/>
            <person name="Kallscheuer N."/>
            <person name="Luecker S."/>
            <person name="Lage O.M."/>
            <person name="Pohl T."/>
            <person name="Merkel B.J."/>
            <person name="Hornburger P."/>
            <person name="Mueller R.-W."/>
            <person name="Bruemmer F."/>
            <person name="Labrenz M."/>
            <person name="Spormann A.M."/>
            <person name="Op den Camp H."/>
            <person name="Overmann J."/>
            <person name="Amann R."/>
            <person name="Jetten M.S.M."/>
            <person name="Mascher T."/>
            <person name="Medema M.H."/>
            <person name="Devos D.P."/>
            <person name="Kaster A.-K."/>
            <person name="Ovreas L."/>
            <person name="Rohde M."/>
            <person name="Galperin M.Y."/>
            <person name="Jogler C."/>
        </authorList>
    </citation>
    <scope>NUCLEOTIDE SEQUENCE [LARGE SCALE GENOMIC DNA]</scope>
    <source>
        <strain evidence="1 2">Mal48</strain>
    </source>
</reference>
<evidence type="ECO:0000313" key="1">
    <source>
        <dbReference type="EMBL" id="QDT34122.1"/>
    </source>
</evidence>
<organism evidence="1 2">
    <name type="scientific">Thalassoglobus polymorphus</name>
    <dbReference type="NCBI Taxonomy" id="2527994"/>
    <lineage>
        <taxon>Bacteria</taxon>
        <taxon>Pseudomonadati</taxon>
        <taxon>Planctomycetota</taxon>
        <taxon>Planctomycetia</taxon>
        <taxon>Planctomycetales</taxon>
        <taxon>Planctomycetaceae</taxon>
        <taxon>Thalassoglobus</taxon>
    </lineage>
</organism>
<dbReference type="EMBL" id="CP036267">
    <property type="protein sequence ID" value="QDT34122.1"/>
    <property type="molecule type" value="Genomic_DNA"/>
</dbReference>